<dbReference type="Gene3D" id="1.10.10.160">
    <property type="match status" value="1"/>
</dbReference>
<protein>
    <recommendedName>
        <fullName evidence="11">ATP-dependent DNA helicase Rep</fullName>
        <ecNumber evidence="11">5.6.2.4</ecNumber>
    </recommendedName>
    <alternativeName>
        <fullName evidence="11">DNA 3'-5' helicase Rep</fullName>
    </alternativeName>
</protein>
<dbReference type="CDD" id="cd18807">
    <property type="entry name" value="SF1_C_UvrD"/>
    <property type="match status" value="1"/>
</dbReference>
<dbReference type="PROSITE" id="PS51217">
    <property type="entry name" value="UVRD_HELICASE_CTER"/>
    <property type="match status" value="1"/>
</dbReference>
<comment type="similarity">
    <text evidence="1 11">Belongs to the helicase family. UvrD subfamily.</text>
</comment>
<dbReference type="PANTHER" id="PTHR11070">
    <property type="entry name" value="UVRD / RECB / PCRA DNA HELICASE FAMILY MEMBER"/>
    <property type="match status" value="1"/>
</dbReference>
<evidence type="ECO:0000256" key="11">
    <source>
        <dbReference type="HAMAP-Rule" id="MF_01920"/>
    </source>
</evidence>
<comment type="catalytic activity">
    <reaction evidence="9 11">
        <text>Couples ATP hydrolysis with the unwinding of duplex DNA by translocating in the 3'-5' direction.</text>
        <dbReference type="EC" id="5.6.2.4"/>
    </reaction>
</comment>
<keyword evidence="7 11" id="KW-0238">DNA-binding</keyword>
<evidence type="ECO:0000256" key="3">
    <source>
        <dbReference type="ARBA" id="ARBA00022741"/>
    </source>
</evidence>
<feature type="domain" description="UvrD-like helicase ATP-binding" evidence="14">
    <location>
        <begin position="4"/>
        <end position="277"/>
    </location>
</feature>
<feature type="binding site" evidence="12">
    <location>
        <begin position="25"/>
        <end position="32"/>
    </location>
    <ligand>
        <name>ATP</name>
        <dbReference type="ChEBI" id="CHEBI:30616"/>
    </ligand>
</feature>
<evidence type="ECO:0000256" key="2">
    <source>
        <dbReference type="ARBA" id="ARBA00022705"/>
    </source>
</evidence>
<dbReference type="GO" id="GO:0004386">
    <property type="term" value="F:helicase activity"/>
    <property type="evidence" value="ECO:0007669"/>
    <property type="project" value="UniProtKB-KW"/>
</dbReference>
<feature type="binding site" evidence="11">
    <location>
        <position position="275"/>
    </location>
    <ligand>
        <name>ATP</name>
        <dbReference type="ChEBI" id="CHEBI:30616"/>
    </ligand>
</feature>
<evidence type="ECO:0000256" key="13">
    <source>
        <dbReference type="SAM" id="MobiDB-lite"/>
    </source>
</evidence>
<dbReference type="InterPro" id="IPR014017">
    <property type="entry name" value="DNA_helicase_UvrD-like_C"/>
</dbReference>
<evidence type="ECO:0000256" key="12">
    <source>
        <dbReference type="PROSITE-ProRule" id="PRU00560"/>
    </source>
</evidence>
<keyword evidence="5 11" id="KW-0347">Helicase</keyword>
<evidence type="ECO:0000259" key="14">
    <source>
        <dbReference type="PROSITE" id="PS51198"/>
    </source>
</evidence>
<reference evidence="16 17" key="1">
    <citation type="submission" date="2013-03" db="EMBL/GenBank/DDBJ databases">
        <title>Salinisphaera dokdonensis CL-ES53 Genome Sequencing.</title>
        <authorList>
            <person name="Li C."/>
            <person name="Lai Q."/>
            <person name="Shao Z."/>
        </authorList>
    </citation>
    <scope>NUCLEOTIDE SEQUENCE [LARGE SCALE GENOMIC DNA]</scope>
    <source>
        <strain evidence="16 17">CL-ES53</strain>
    </source>
</reference>
<evidence type="ECO:0000313" key="17">
    <source>
        <dbReference type="Proteomes" id="UP001460888"/>
    </source>
</evidence>
<dbReference type="HAMAP" id="MF_01920">
    <property type="entry name" value="Helicase_Rep"/>
    <property type="match status" value="1"/>
</dbReference>
<dbReference type="CDD" id="cd17932">
    <property type="entry name" value="DEXQc_UvrD"/>
    <property type="match status" value="1"/>
</dbReference>
<dbReference type="InterPro" id="IPR000212">
    <property type="entry name" value="DNA_helicase_UvrD/REP"/>
</dbReference>
<comment type="subunit">
    <text evidence="11">Homodimer.</text>
</comment>
<evidence type="ECO:0000313" key="16">
    <source>
        <dbReference type="EMBL" id="MES1928882.1"/>
    </source>
</evidence>
<organism evidence="16 17">
    <name type="scientific">Salinisphaera dokdonensis CL-ES53</name>
    <dbReference type="NCBI Taxonomy" id="1304272"/>
    <lineage>
        <taxon>Bacteria</taxon>
        <taxon>Pseudomonadati</taxon>
        <taxon>Pseudomonadota</taxon>
        <taxon>Gammaproteobacteria</taxon>
        <taxon>Salinisphaerales</taxon>
        <taxon>Salinisphaeraceae</taxon>
        <taxon>Salinisphaera</taxon>
    </lineage>
</organism>
<dbReference type="Proteomes" id="UP001460888">
    <property type="component" value="Unassembled WGS sequence"/>
</dbReference>
<dbReference type="Gene3D" id="3.40.50.300">
    <property type="entry name" value="P-loop containing nucleotide triphosphate hydrolases"/>
    <property type="match status" value="2"/>
</dbReference>
<evidence type="ECO:0000259" key="15">
    <source>
        <dbReference type="PROSITE" id="PS51217"/>
    </source>
</evidence>
<dbReference type="SUPFAM" id="SSF52540">
    <property type="entry name" value="P-loop containing nucleoside triphosphate hydrolases"/>
    <property type="match status" value="1"/>
</dbReference>
<dbReference type="InterPro" id="IPR013986">
    <property type="entry name" value="DExx_box_DNA_helicase_dom_sf"/>
</dbReference>
<evidence type="ECO:0000256" key="9">
    <source>
        <dbReference type="ARBA" id="ARBA00034617"/>
    </source>
</evidence>
<keyword evidence="17" id="KW-1185">Reference proteome</keyword>
<feature type="region of interest" description="Disordered" evidence="13">
    <location>
        <begin position="608"/>
        <end position="651"/>
    </location>
</feature>
<comment type="catalytic activity">
    <reaction evidence="10 11">
        <text>ATP + H2O = ADP + phosphate + H(+)</text>
        <dbReference type="Rhea" id="RHEA:13065"/>
        <dbReference type="ChEBI" id="CHEBI:15377"/>
        <dbReference type="ChEBI" id="CHEBI:15378"/>
        <dbReference type="ChEBI" id="CHEBI:30616"/>
        <dbReference type="ChEBI" id="CHEBI:43474"/>
        <dbReference type="ChEBI" id="CHEBI:456216"/>
        <dbReference type="EC" id="5.6.2.4"/>
    </reaction>
</comment>
<evidence type="ECO:0000256" key="7">
    <source>
        <dbReference type="ARBA" id="ARBA00023125"/>
    </source>
</evidence>
<dbReference type="InterPro" id="IPR027417">
    <property type="entry name" value="P-loop_NTPase"/>
</dbReference>
<evidence type="ECO:0000256" key="1">
    <source>
        <dbReference type="ARBA" id="ARBA00009922"/>
    </source>
</evidence>
<evidence type="ECO:0000256" key="5">
    <source>
        <dbReference type="ARBA" id="ARBA00022806"/>
    </source>
</evidence>
<dbReference type="EMBL" id="APND01000002">
    <property type="protein sequence ID" value="MES1928882.1"/>
    <property type="molecule type" value="Genomic_DNA"/>
</dbReference>
<dbReference type="Gene3D" id="1.10.486.10">
    <property type="entry name" value="PCRA, domain 4"/>
    <property type="match status" value="1"/>
</dbReference>
<feature type="compositionally biased region" description="Basic and acidic residues" evidence="13">
    <location>
        <begin position="625"/>
        <end position="634"/>
    </location>
</feature>
<evidence type="ECO:0000256" key="4">
    <source>
        <dbReference type="ARBA" id="ARBA00022801"/>
    </source>
</evidence>
<dbReference type="EC" id="5.6.2.4" evidence="11"/>
<proteinExistence type="inferred from homology"/>
<comment type="function">
    <text evidence="11">Rep helicase is a single-stranded DNA-dependent ATPase involved in DNA replication; it can initiate unwinding at a nick in the DNA. It binds to the single-stranded DNA and acts in a progressive fashion along the DNA in the 3' to 5' direction.</text>
</comment>
<dbReference type="Pfam" id="PF00580">
    <property type="entry name" value="UvrD-helicase"/>
    <property type="match status" value="1"/>
</dbReference>
<feature type="domain" description="UvrD-like helicase C-terminal" evidence="15">
    <location>
        <begin position="278"/>
        <end position="558"/>
    </location>
</feature>
<evidence type="ECO:0000256" key="6">
    <source>
        <dbReference type="ARBA" id="ARBA00022840"/>
    </source>
</evidence>
<keyword evidence="6 11" id="KW-0067">ATP-binding</keyword>
<keyword evidence="2 11" id="KW-0235">DNA replication</keyword>
<evidence type="ECO:0000256" key="8">
    <source>
        <dbReference type="ARBA" id="ARBA00023235"/>
    </source>
</evidence>
<keyword evidence="8 11" id="KW-0413">Isomerase</keyword>
<dbReference type="Pfam" id="PF13361">
    <property type="entry name" value="UvrD_C"/>
    <property type="match status" value="2"/>
</dbReference>
<dbReference type="InterPro" id="IPR005752">
    <property type="entry name" value="Helicase_Rep"/>
</dbReference>
<keyword evidence="4 11" id="KW-0378">Hydrolase</keyword>
<gene>
    <name evidence="11" type="primary">rep</name>
    <name evidence="16" type="ORF">SADO_06497</name>
</gene>
<dbReference type="InterPro" id="IPR014016">
    <property type="entry name" value="UvrD-like_ATP-bd"/>
</dbReference>
<dbReference type="PROSITE" id="PS51198">
    <property type="entry name" value="UVRD_HELICASE_ATP_BIND"/>
    <property type="match status" value="1"/>
</dbReference>
<evidence type="ECO:0000256" key="10">
    <source>
        <dbReference type="ARBA" id="ARBA00048988"/>
    </source>
</evidence>
<sequence>MATPKLNPQQDSAVRYLDGPLLVLAGAGSGKTGVITQKIAHLIKRGYAGDRIAAVTFTNKAAREMKQRASKLIDRDAARGLTVSTFHSLGLRMIRQEHATLGYKPRFSIFDAEDADKMLADLVGKDADQRKTARFTISAWKSALIDPETAASTAAGSEQAIARAYGEYQRRLKAYNAVDFDDLLSLPVQLLREDAAARERWQNRFRYLLVDEYQDTNAAQYELMRLLAGVRAAFTVVGDDDQSIYAWRGARPGNIADLSRDFPHLKVIKLEQNYRSVGHVLSAANRLISSNERVYEKNLWSAMGPGDRIRVLACADEAGEAERVTSEISSHHLRTGNAYGDYAVLYRGNFQSRAFEKAMRERNIPYRVSGGRSFFERSEIRDLAAYLKLLVNPDDDAAFLRVVNLPRRELGPATLEALGRYAGSRNLSLFDAARGVGLSGGVGDRAGRRLAEFVDWASGLARDGESMPAKTLVVQLIADIDYRDWLRDTAANTRAARKRLENVDEFLGWLGHMEENSDGTPRGLDEVVRRLSLMDFANQSEKDVENQVHLLTLHAAKGLEFDHVFLAGLEEGLLPHHACMEEDKIEEERRLLYVGITRARKTLSLSYARQRRRGGENTDSTPSRFLEELPKDEIEWPNAGKRNPKADAEHGRNQLAALKAMLGEASGE</sequence>
<accession>A0ABV2AZ16</accession>
<name>A0ABV2AZ16_9GAMM</name>
<dbReference type="PANTHER" id="PTHR11070:SF64">
    <property type="entry name" value="ATP-DEPENDENT DNA HELICASE REP"/>
    <property type="match status" value="1"/>
</dbReference>
<dbReference type="RefSeq" id="WP_353110280.1">
    <property type="nucleotide sequence ID" value="NZ_APND01000002.1"/>
</dbReference>
<comment type="caution">
    <text evidence="16">The sequence shown here is derived from an EMBL/GenBank/DDBJ whole genome shotgun (WGS) entry which is preliminary data.</text>
</comment>
<keyword evidence="3 11" id="KW-0547">Nucleotide-binding</keyword>